<feature type="transmembrane region" description="Helical" evidence="5">
    <location>
        <begin position="20"/>
        <end position="41"/>
    </location>
</feature>
<feature type="region of interest" description="Disordered" evidence="6">
    <location>
        <begin position="884"/>
        <end position="915"/>
    </location>
</feature>
<keyword evidence="8" id="KW-1185">Reference proteome</keyword>
<feature type="region of interest" description="Disordered" evidence="6">
    <location>
        <begin position="961"/>
        <end position="995"/>
    </location>
</feature>
<feature type="transmembrane region" description="Helical" evidence="5">
    <location>
        <begin position="117"/>
        <end position="138"/>
    </location>
</feature>
<feature type="transmembrane region" description="Helical" evidence="5">
    <location>
        <begin position="288"/>
        <end position="309"/>
    </location>
</feature>
<keyword evidence="4 5" id="KW-0472">Membrane</keyword>
<gene>
    <name evidence="7" type="ORF">Mth01_53300</name>
</gene>
<evidence type="ECO:0000256" key="4">
    <source>
        <dbReference type="ARBA" id="ARBA00023136"/>
    </source>
</evidence>
<dbReference type="Proteomes" id="UP000610966">
    <property type="component" value="Unassembled WGS sequence"/>
</dbReference>
<feature type="compositionally biased region" description="Low complexity" evidence="6">
    <location>
        <begin position="966"/>
        <end position="987"/>
    </location>
</feature>
<dbReference type="PANTHER" id="PTHR39344">
    <property type="entry name" value="UPF0182 PROTEIN SLL1060"/>
    <property type="match status" value="1"/>
</dbReference>
<sequence>MSFRSPGAGRAMRLPRRPRLLVPVTIAVAAIVVLLLIFASIYTDYLWYDSVDFSSVFSTLLVTQIVLFVVGSVLMVGIVGGNMVLAHRTRPMFGPGMFGTPQGADRYRMSLDPHRRLVFLIGMGILTLFTGSSVAGQWKTWLLFVNGTPFGKKDPQFQLDVSFFMFTYPFLRMVLNFLFLAVVLSIIAAAIVHYLYGGFRIQSPGGVHATRAARAHLSVLLGVFVLLKAVAYWLDRYGLVFSERGFVGGASYTDVNAVLPAKGILAVISLICAVIFFAGVIRPGGMFPGVAFGLLVLSAVLIGGVYPALVEQFQVKPNQQGKEEQYIARNITGTREAYGVSDTEITTYDAKGEPQQAEAAKDQTVSGVRLLDPTLVAKTFQQKQRLKGFYDFTDPVDVDRYKGPDGTVSDHLVAVRELTGPPAELDNWINRHLIYTHGYGFVAAPGNKVSSGGLPDFDAKDMPVGGDLVNSTGLKEPRIYFGEHGTDYVIAGGSKEKPLEFDYPENEGTGQVNTSYTGKGGVPLDSFFNRLLYAMKYGEINVLLSSDVNEQSRILYERNPADRVAKVAPFLTLDSDPYPAIVDGRIVWIIDGYTTANEYPYSQSESWGDMIRDAATDPHAIAPQPRDQINYIRNSVKATVDAYDGTVTLYGWDPTDPLLKAWEKSFPGLVQPKDKMSAELLEHVRYPEDMFKVQRHVLSRYHITDARSFYSGQDFWNVPKDPSTDDKADIKQPPYYLSVKMPGAQSATFSLTTTFVPKQGPNLAAFMAVDATPGEGYGKLQILRMTANTTISSPGQVQNTFANRFAGELNLLGLGKAQIRYGNLLTLPFAGGLVYVEPVYVQAPAGSGQEPYPILARVLVMYGDKVGSGDNLGKALEQIFTAETPANQVTPEQKPGQQPEQKPEQKPEQQRTPTDSAALSGLVERAQQAYADAQKALSADPPNWGDYGKAQQALKEALDELNRMQVSLPPASPTATAEPSSSASPSVSPSPVPTG</sequence>
<comment type="subcellular location">
    <subcellularLocation>
        <location evidence="5">Cell membrane</location>
        <topology evidence="5">Multi-pass membrane protein</topology>
    </subcellularLocation>
</comment>
<accession>A0A8J3RFR9</accession>
<dbReference type="Pfam" id="PF03699">
    <property type="entry name" value="UPF0182"/>
    <property type="match status" value="1"/>
</dbReference>
<feature type="transmembrane region" description="Helical" evidence="5">
    <location>
        <begin position="263"/>
        <end position="281"/>
    </location>
</feature>
<feature type="transmembrane region" description="Helical" evidence="5">
    <location>
        <begin position="61"/>
        <end position="85"/>
    </location>
</feature>
<feature type="transmembrane region" description="Helical" evidence="5">
    <location>
        <begin position="173"/>
        <end position="196"/>
    </location>
</feature>
<evidence type="ECO:0000256" key="6">
    <source>
        <dbReference type="SAM" id="MobiDB-lite"/>
    </source>
</evidence>
<keyword evidence="2 5" id="KW-0812">Transmembrane</keyword>
<dbReference type="GO" id="GO:0005576">
    <property type="term" value="C:extracellular region"/>
    <property type="evidence" value="ECO:0007669"/>
    <property type="project" value="TreeGrafter"/>
</dbReference>
<evidence type="ECO:0000256" key="3">
    <source>
        <dbReference type="ARBA" id="ARBA00022989"/>
    </source>
</evidence>
<dbReference type="GO" id="GO:0005886">
    <property type="term" value="C:plasma membrane"/>
    <property type="evidence" value="ECO:0007669"/>
    <property type="project" value="UniProtKB-SubCell"/>
</dbReference>
<reference evidence="7" key="1">
    <citation type="submission" date="2021-01" db="EMBL/GenBank/DDBJ databases">
        <title>Whole genome shotgun sequence of Sphaerimonospora thailandensis NBRC 107569.</title>
        <authorList>
            <person name="Komaki H."/>
            <person name="Tamura T."/>
        </authorList>
    </citation>
    <scope>NUCLEOTIDE SEQUENCE</scope>
    <source>
        <strain evidence="7">NBRC 107569</strain>
    </source>
</reference>
<evidence type="ECO:0000256" key="1">
    <source>
        <dbReference type="ARBA" id="ARBA00022475"/>
    </source>
</evidence>
<feature type="compositionally biased region" description="Low complexity" evidence="6">
    <location>
        <begin position="891"/>
        <end position="900"/>
    </location>
</feature>
<proteinExistence type="inferred from homology"/>
<keyword evidence="1 5" id="KW-1003">Cell membrane</keyword>
<protein>
    <recommendedName>
        <fullName evidence="5">UPF0182 protein Mth01_53300</fullName>
    </recommendedName>
</protein>
<keyword evidence="3 5" id="KW-1133">Transmembrane helix</keyword>
<feature type="region of interest" description="Disordered" evidence="6">
    <location>
        <begin position="931"/>
        <end position="950"/>
    </location>
</feature>
<dbReference type="AlphaFoldDB" id="A0A8J3RFR9"/>
<evidence type="ECO:0000313" key="7">
    <source>
        <dbReference type="EMBL" id="GIH73077.1"/>
    </source>
</evidence>
<feature type="transmembrane region" description="Helical" evidence="5">
    <location>
        <begin position="217"/>
        <end position="234"/>
    </location>
</feature>
<evidence type="ECO:0000256" key="5">
    <source>
        <dbReference type="HAMAP-Rule" id="MF_01600"/>
    </source>
</evidence>
<evidence type="ECO:0000313" key="8">
    <source>
        <dbReference type="Proteomes" id="UP000610966"/>
    </source>
</evidence>
<dbReference type="InterPro" id="IPR005372">
    <property type="entry name" value="UPF0182"/>
</dbReference>
<dbReference type="PANTHER" id="PTHR39344:SF1">
    <property type="entry name" value="UPF0182 PROTEIN SLL1060"/>
    <property type="match status" value="1"/>
</dbReference>
<dbReference type="HAMAP" id="MF_01600">
    <property type="entry name" value="UPF0182"/>
    <property type="match status" value="1"/>
</dbReference>
<evidence type="ECO:0000256" key="2">
    <source>
        <dbReference type="ARBA" id="ARBA00022692"/>
    </source>
</evidence>
<dbReference type="EMBL" id="BOOG01000071">
    <property type="protein sequence ID" value="GIH73077.1"/>
    <property type="molecule type" value="Genomic_DNA"/>
</dbReference>
<comment type="similarity">
    <text evidence="5">Belongs to the UPF0182 family.</text>
</comment>
<organism evidence="7 8">
    <name type="scientific">Sphaerimonospora thailandensis</name>
    <dbReference type="NCBI Taxonomy" id="795644"/>
    <lineage>
        <taxon>Bacteria</taxon>
        <taxon>Bacillati</taxon>
        <taxon>Actinomycetota</taxon>
        <taxon>Actinomycetes</taxon>
        <taxon>Streptosporangiales</taxon>
        <taxon>Streptosporangiaceae</taxon>
        <taxon>Sphaerimonospora</taxon>
    </lineage>
</organism>
<name>A0A8J3RFR9_9ACTN</name>
<comment type="caution">
    <text evidence="7">The sequence shown here is derived from an EMBL/GenBank/DDBJ whole genome shotgun (WGS) entry which is preliminary data.</text>
</comment>